<evidence type="ECO:0000313" key="1">
    <source>
        <dbReference type="EMBL" id="UUC45157.1"/>
    </source>
</evidence>
<protein>
    <recommendedName>
        <fullName evidence="3">Calcium-binding protein</fullName>
    </recommendedName>
</protein>
<evidence type="ECO:0008006" key="3">
    <source>
        <dbReference type="Google" id="ProtNLM"/>
    </source>
</evidence>
<accession>A0ABY5ISN2</accession>
<gene>
    <name evidence="1" type="ORF">NOX80_16220</name>
</gene>
<dbReference type="EMBL" id="CP101751">
    <property type="protein sequence ID" value="UUC45157.1"/>
    <property type="molecule type" value="Genomic_DNA"/>
</dbReference>
<dbReference type="Proteomes" id="UP001059844">
    <property type="component" value="Chromosome"/>
</dbReference>
<organism evidence="1 2">
    <name type="scientific">Flavobacterium cerinum</name>
    <dbReference type="NCBI Taxonomy" id="2502784"/>
    <lineage>
        <taxon>Bacteria</taxon>
        <taxon>Pseudomonadati</taxon>
        <taxon>Bacteroidota</taxon>
        <taxon>Flavobacteriia</taxon>
        <taxon>Flavobacteriales</taxon>
        <taxon>Flavobacteriaceae</taxon>
        <taxon>Flavobacterium</taxon>
    </lineage>
</organism>
<proteinExistence type="predicted"/>
<keyword evidence="2" id="KW-1185">Reference proteome</keyword>
<sequence length="229" mass="24637">MAITITEIKNLTSSAIVDGADLTNFSFKGTTTDTITIKGDAPDWKPTDNIQVTWTDGAKAGGRAVNGMLDKENKTITGLVDVSKYSVSVNGQLGIGPDTKPDAVLVSVRIGNIPSEKNPKGDLIIDFSDKQDGAPGTSIKLNDLVGWIQGKSGDKTAVSFPPGQGDGKDIKDYEIEFKEFYYNVTQNTFDFNVQSKDGNEMKFGNFTIKKAGFRVTNTPVTVATKAIEK</sequence>
<dbReference type="RefSeq" id="WP_256550848.1">
    <property type="nucleotide sequence ID" value="NZ_CP101751.1"/>
</dbReference>
<evidence type="ECO:0000313" key="2">
    <source>
        <dbReference type="Proteomes" id="UP001059844"/>
    </source>
</evidence>
<name>A0ABY5ISN2_9FLAO</name>
<reference evidence="1" key="1">
    <citation type="submission" date="2022-07" db="EMBL/GenBank/DDBJ databases">
        <title>Isolation, identification, and degradation of a PFOSA degrading strain from sewage treatment plant.</title>
        <authorList>
            <person name="Zhang L."/>
            <person name="Huo Y."/>
        </authorList>
    </citation>
    <scope>NUCLEOTIDE SEQUENCE</scope>
    <source>
        <strain evidence="1">C1</strain>
    </source>
</reference>